<accession>A0A561UIU8</accession>
<keyword evidence="7" id="KW-1185">Reference proteome</keyword>
<dbReference type="EMBL" id="VIWT01000001">
    <property type="protein sequence ID" value="TWF99267.1"/>
    <property type="molecule type" value="Genomic_DNA"/>
</dbReference>
<dbReference type="AlphaFoldDB" id="A0A561UIU8"/>
<dbReference type="InterPro" id="IPR009057">
    <property type="entry name" value="Homeodomain-like_sf"/>
</dbReference>
<proteinExistence type="predicted"/>
<dbReference type="InterPro" id="IPR036271">
    <property type="entry name" value="Tet_transcr_reg_TetR-rel_C_sf"/>
</dbReference>
<keyword evidence="3" id="KW-0804">Transcription</keyword>
<evidence type="ECO:0000256" key="3">
    <source>
        <dbReference type="ARBA" id="ARBA00023163"/>
    </source>
</evidence>
<dbReference type="SUPFAM" id="SSF48498">
    <property type="entry name" value="Tetracyclin repressor-like, C-terminal domain"/>
    <property type="match status" value="1"/>
</dbReference>
<keyword evidence="1" id="KW-0805">Transcription regulation</keyword>
<evidence type="ECO:0000256" key="4">
    <source>
        <dbReference type="PROSITE-ProRule" id="PRU00335"/>
    </source>
</evidence>
<organism evidence="6 7">
    <name type="scientific">Kitasatospora viridis</name>
    <dbReference type="NCBI Taxonomy" id="281105"/>
    <lineage>
        <taxon>Bacteria</taxon>
        <taxon>Bacillati</taxon>
        <taxon>Actinomycetota</taxon>
        <taxon>Actinomycetes</taxon>
        <taxon>Kitasatosporales</taxon>
        <taxon>Streptomycetaceae</taxon>
        <taxon>Kitasatospora</taxon>
    </lineage>
</organism>
<evidence type="ECO:0000256" key="2">
    <source>
        <dbReference type="ARBA" id="ARBA00023125"/>
    </source>
</evidence>
<dbReference type="InterPro" id="IPR001647">
    <property type="entry name" value="HTH_TetR"/>
</dbReference>
<dbReference type="Pfam" id="PF00440">
    <property type="entry name" value="TetR_N"/>
    <property type="match status" value="1"/>
</dbReference>
<dbReference type="PANTHER" id="PTHR47506">
    <property type="entry name" value="TRANSCRIPTIONAL REGULATORY PROTEIN"/>
    <property type="match status" value="1"/>
</dbReference>
<dbReference type="RefSeq" id="WP_145905563.1">
    <property type="nucleotide sequence ID" value="NZ_BAAAMZ010000015.1"/>
</dbReference>
<protein>
    <submittedName>
        <fullName evidence="6">TetR family transcriptional regulator</fullName>
    </submittedName>
</protein>
<dbReference type="OrthoDB" id="326421at2"/>
<dbReference type="GO" id="GO:0003677">
    <property type="term" value="F:DNA binding"/>
    <property type="evidence" value="ECO:0007669"/>
    <property type="project" value="UniProtKB-UniRule"/>
</dbReference>
<feature type="domain" description="HTH tetR-type" evidence="5">
    <location>
        <begin position="10"/>
        <end position="70"/>
    </location>
</feature>
<name>A0A561UIU8_9ACTN</name>
<keyword evidence="2 4" id="KW-0238">DNA-binding</keyword>
<dbReference type="Pfam" id="PF16925">
    <property type="entry name" value="TetR_C_13"/>
    <property type="match status" value="1"/>
</dbReference>
<evidence type="ECO:0000313" key="6">
    <source>
        <dbReference type="EMBL" id="TWF99267.1"/>
    </source>
</evidence>
<dbReference type="Gene3D" id="1.10.10.60">
    <property type="entry name" value="Homeodomain-like"/>
    <property type="match status" value="1"/>
</dbReference>
<gene>
    <name evidence="6" type="ORF">FHX73_113110</name>
</gene>
<dbReference type="PROSITE" id="PS50977">
    <property type="entry name" value="HTH_TETR_2"/>
    <property type="match status" value="1"/>
</dbReference>
<dbReference type="InterPro" id="IPR011075">
    <property type="entry name" value="TetR_C"/>
</dbReference>
<reference evidence="6 7" key="1">
    <citation type="submission" date="2019-06" db="EMBL/GenBank/DDBJ databases">
        <title>Sequencing the genomes of 1000 actinobacteria strains.</title>
        <authorList>
            <person name="Klenk H.-P."/>
        </authorList>
    </citation>
    <scope>NUCLEOTIDE SEQUENCE [LARGE SCALE GENOMIC DNA]</scope>
    <source>
        <strain evidence="6 7">DSM 44826</strain>
    </source>
</reference>
<dbReference type="SUPFAM" id="SSF46689">
    <property type="entry name" value="Homeodomain-like"/>
    <property type="match status" value="1"/>
</dbReference>
<dbReference type="Proteomes" id="UP000317940">
    <property type="component" value="Unassembled WGS sequence"/>
</dbReference>
<evidence type="ECO:0000256" key="1">
    <source>
        <dbReference type="ARBA" id="ARBA00023015"/>
    </source>
</evidence>
<sequence length="216" mass="23262">MGDARIARGNLTRRTVLQRAAEIASVEGLENISLGRLAAEVGISKSGIFALFGSKEELQLATVRSAISFYLEHLITPNRQLPEGIVKVRLLCDSWLRSSMGRVFPGGCFFFATSVEFAARPGPVRDLLAGAQREWIHYVERVIVAAIEAGELTADTDPATLAFELLSLLDGANSTALLHDDDTAYQKAATAILRRLRSAATDPALLCDPPALLTVA</sequence>
<dbReference type="Gene3D" id="1.10.357.10">
    <property type="entry name" value="Tetracycline Repressor, domain 2"/>
    <property type="match status" value="1"/>
</dbReference>
<evidence type="ECO:0000313" key="7">
    <source>
        <dbReference type="Proteomes" id="UP000317940"/>
    </source>
</evidence>
<comment type="caution">
    <text evidence="6">The sequence shown here is derived from an EMBL/GenBank/DDBJ whole genome shotgun (WGS) entry which is preliminary data.</text>
</comment>
<dbReference type="PANTHER" id="PTHR47506:SF6">
    <property type="entry name" value="HTH-TYPE TRANSCRIPTIONAL REPRESSOR NEMR"/>
    <property type="match status" value="1"/>
</dbReference>
<feature type="DNA-binding region" description="H-T-H motif" evidence="4">
    <location>
        <begin position="33"/>
        <end position="52"/>
    </location>
</feature>
<evidence type="ECO:0000259" key="5">
    <source>
        <dbReference type="PROSITE" id="PS50977"/>
    </source>
</evidence>